<dbReference type="InterPro" id="IPR006728">
    <property type="entry name" value="YezG-like"/>
</dbReference>
<protein>
    <submittedName>
        <fullName evidence="1">DUF600 family protein</fullName>
    </submittedName>
</protein>
<reference evidence="1 2" key="1">
    <citation type="submission" date="2023-02" db="EMBL/GenBank/DDBJ databases">
        <authorList>
            <person name="Olszewska D."/>
        </authorList>
    </citation>
    <scope>NUCLEOTIDE SEQUENCE [LARGE SCALE GENOMIC DNA]</scope>
    <source>
        <strain evidence="1 2">FDU301</strain>
    </source>
</reference>
<evidence type="ECO:0000313" key="2">
    <source>
        <dbReference type="Proteomes" id="UP001213771"/>
    </source>
</evidence>
<dbReference type="AlphaFoldDB" id="A0ABD4X0N3"/>
<dbReference type="RefSeq" id="WP_057273311.1">
    <property type="nucleotide sequence ID" value="NZ_JACYVS010000001.1"/>
</dbReference>
<dbReference type="EMBL" id="JARAOX010000219">
    <property type="protein sequence ID" value="MDD9786067.1"/>
    <property type="molecule type" value="Genomic_DNA"/>
</dbReference>
<comment type="caution">
    <text evidence="1">The sequence shown here is derived from an EMBL/GenBank/DDBJ whole genome shotgun (WGS) entry which is preliminary data.</text>
</comment>
<dbReference type="Pfam" id="PF04634">
    <property type="entry name" value="YezG-like"/>
    <property type="match status" value="1"/>
</dbReference>
<accession>A0ABD4X0N3</accession>
<dbReference type="InterPro" id="IPR036170">
    <property type="entry name" value="YezG-like_sf"/>
</dbReference>
<gene>
    <name evidence="1" type="ORF">PVE99_27245</name>
</gene>
<dbReference type="Gene3D" id="3.30.500.20">
    <property type="entry name" value="BH3703-like domains"/>
    <property type="match status" value="1"/>
</dbReference>
<sequence>MENEMKQLHKEIAETVNKMIPEEWGKFYFYAQISETGGGTYFFYNTPQNTQSFTYSLKIPFEYHVDQQEFKKCKRKLFELSNQLRNSFENNHQELWYSFTMSVDSNRKLNIHYDYTNWFDTKYSFSDQMMIWKRKYLGEEASEEKDRALIAKYDSEFPNDPI</sequence>
<name>A0ABD4X0N3_PRIMG</name>
<evidence type="ECO:0000313" key="1">
    <source>
        <dbReference type="EMBL" id="MDD9786067.1"/>
    </source>
</evidence>
<proteinExistence type="predicted"/>
<dbReference type="SUPFAM" id="SSF160424">
    <property type="entry name" value="BH3703-like"/>
    <property type="match status" value="1"/>
</dbReference>
<dbReference type="NCBIfam" id="TIGR01741">
    <property type="entry name" value="staph_tand_hypo"/>
    <property type="match status" value="1"/>
</dbReference>
<dbReference type="Proteomes" id="UP001213771">
    <property type="component" value="Unassembled WGS sequence"/>
</dbReference>
<organism evidence="1 2">
    <name type="scientific">Priestia megaterium</name>
    <name type="common">Bacillus megaterium</name>
    <dbReference type="NCBI Taxonomy" id="1404"/>
    <lineage>
        <taxon>Bacteria</taxon>
        <taxon>Bacillati</taxon>
        <taxon>Bacillota</taxon>
        <taxon>Bacilli</taxon>
        <taxon>Bacillales</taxon>
        <taxon>Bacillaceae</taxon>
        <taxon>Priestia</taxon>
    </lineage>
</organism>